<protein>
    <recommendedName>
        <fullName evidence="8">Peptidase S8/S53 domain-containing protein</fullName>
    </recommendedName>
</protein>
<name>A0ABR2JQE5_9EUKA</name>
<keyword evidence="2 5" id="KW-0645">Protease</keyword>
<dbReference type="CDD" id="cd04842">
    <property type="entry name" value="Peptidases_S8_Kp43_protease"/>
    <property type="match status" value="1"/>
</dbReference>
<dbReference type="SUPFAM" id="SSF49785">
    <property type="entry name" value="Galactose-binding domain-like"/>
    <property type="match status" value="1"/>
</dbReference>
<dbReference type="InterPro" id="IPR034058">
    <property type="entry name" value="TagA/B/C/D_pept_dom"/>
</dbReference>
<evidence type="ECO:0000313" key="9">
    <source>
        <dbReference type="EMBL" id="KAK8880899.1"/>
    </source>
</evidence>
<dbReference type="Pfam" id="PF00082">
    <property type="entry name" value="Peptidase_S8"/>
    <property type="match status" value="1"/>
</dbReference>
<evidence type="ECO:0000256" key="5">
    <source>
        <dbReference type="PROSITE-ProRule" id="PRU01240"/>
    </source>
</evidence>
<dbReference type="EMBL" id="JAPFFF010000010">
    <property type="protein sequence ID" value="KAK8880899.1"/>
    <property type="molecule type" value="Genomic_DNA"/>
</dbReference>
<dbReference type="SUPFAM" id="SSF52743">
    <property type="entry name" value="Subtilisin-like"/>
    <property type="match status" value="1"/>
</dbReference>
<dbReference type="PRINTS" id="PR00723">
    <property type="entry name" value="SUBTILISIN"/>
</dbReference>
<evidence type="ECO:0000256" key="1">
    <source>
        <dbReference type="ARBA" id="ARBA00011073"/>
    </source>
</evidence>
<evidence type="ECO:0000256" key="6">
    <source>
        <dbReference type="SAM" id="Phobius"/>
    </source>
</evidence>
<feature type="chain" id="PRO_5045162449" description="Peptidase S8/S53 domain-containing protein" evidence="7">
    <location>
        <begin position="18"/>
        <end position="989"/>
    </location>
</feature>
<dbReference type="PANTHER" id="PTHR43399:SF4">
    <property type="entry name" value="CELL WALL-ASSOCIATED PROTEASE"/>
    <property type="match status" value="1"/>
</dbReference>
<dbReference type="Gene3D" id="3.40.50.200">
    <property type="entry name" value="Peptidase S8/S53 domain"/>
    <property type="match status" value="2"/>
</dbReference>
<dbReference type="PROSITE" id="PS51892">
    <property type="entry name" value="SUBTILASE"/>
    <property type="match status" value="1"/>
</dbReference>
<keyword evidence="7" id="KW-0732">Signal</keyword>
<evidence type="ECO:0000256" key="2">
    <source>
        <dbReference type="ARBA" id="ARBA00022670"/>
    </source>
</evidence>
<organism evidence="9 10">
    <name type="scientific">Tritrichomonas musculus</name>
    <dbReference type="NCBI Taxonomy" id="1915356"/>
    <lineage>
        <taxon>Eukaryota</taxon>
        <taxon>Metamonada</taxon>
        <taxon>Parabasalia</taxon>
        <taxon>Tritrichomonadida</taxon>
        <taxon>Tritrichomonadidae</taxon>
        <taxon>Tritrichomonas</taxon>
    </lineage>
</organism>
<keyword evidence="4 5" id="KW-0720">Serine protease</keyword>
<reference evidence="9 10" key="1">
    <citation type="submission" date="2024-04" db="EMBL/GenBank/DDBJ databases">
        <title>Tritrichomonas musculus Genome.</title>
        <authorList>
            <person name="Alves-Ferreira E."/>
            <person name="Grigg M."/>
            <person name="Lorenzi H."/>
            <person name="Galac M."/>
        </authorList>
    </citation>
    <scope>NUCLEOTIDE SEQUENCE [LARGE SCALE GENOMIC DNA]</scope>
    <source>
        <strain evidence="9 10">EAF2021</strain>
    </source>
</reference>
<gene>
    <name evidence="9" type="ORF">M9Y10_003598</name>
</gene>
<dbReference type="InterPro" id="IPR008979">
    <property type="entry name" value="Galactose-bd-like_sf"/>
</dbReference>
<keyword evidence="3 5" id="KW-0378">Hydrolase</keyword>
<dbReference type="PROSITE" id="PS00137">
    <property type="entry name" value="SUBTILASE_HIS"/>
    <property type="match status" value="1"/>
</dbReference>
<dbReference type="InterPro" id="IPR000209">
    <property type="entry name" value="Peptidase_S8/S53_dom"/>
</dbReference>
<evidence type="ECO:0000256" key="3">
    <source>
        <dbReference type="ARBA" id="ARBA00022801"/>
    </source>
</evidence>
<evidence type="ECO:0000259" key="8">
    <source>
        <dbReference type="Pfam" id="PF00082"/>
    </source>
</evidence>
<dbReference type="InterPro" id="IPR036852">
    <property type="entry name" value="Peptidase_S8/S53_dom_sf"/>
</dbReference>
<feature type="domain" description="Peptidase S8/S53" evidence="8">
    <location>
        <begin position="198"/>
        <end position="618"/>
    </location>
</feature>
<proteinExistence type="inferred from homology"/>
<dbReference type="InterPro" id="IPR023828">
    <property type="entry name" value="Peptidase_S8_Ser-AS"/>
</dbReference>
<keyword evidence="6" id="KW-0472">Membrane</keyword>
<evidence type="ECO:0000313" key="10">
    <source>
        <dbReference type="Proteomes" id="UP001470230"/>
    </source>
</evidence>
<dbReference type="PROSITE" id="PS00138">
    <property type="entry name" value="SUBTILASE_SER"/>
    <property type="match status" value="1"/>
</dbReference>
<dbReference type="InterPro" id="IPR051048">
    <property type="entry name" value="Peptidase_S8/S53_subtilisin"/>
</dbReference>
<dbReference type="Proteomes" id="UP001470230">
    <property type="component" value="Unassembled WGS sequence"/>
</dbReference>
<keyword evidence="10" id="KW-1185">Reference proteome</keyword>
<dbReference type="InterPro" id="IPR015500">
    <property type="entry name" value="Peptidase_S8_subtilisin-rel"/>
</dbReference>
<accession>A0ABR2JQE5</accession>
<feature type="active site" description="Charge relay system" evidence="5">
    <location>
        <position position="207"/>
    </location>
</feature>
<evidence type="ECO:0000256" key="4">
    <source>
        <dbReference type="ARBA" id="ARBA00022825"/>
    </source>
</evidence>
<feature type="active site" description="Charge relay system" evidence="5">
    <location>
        <position position="562"/>
    </location>
</feature>
<feature type="transmembrane region" description="Helical" evidence="6">
    <location>
        <begin position="928"/>
        <end position="956"/>
    </location>
</feature>
<dbReference type="InterPro" id="IPR022398">
    <property type="entry name" value="Peptidase_S8_His-AS"/>
</dbReference>
<dbReference type="Gene3D" id="2.60.120.380">
    <property type="match status" value="1"/>
</dbReference>
<feature type="active site" description="Charge relay system" evidence="5">
    <location>
        <position position="252"/>
    </location>
</feature>
<keyword evidence="6" id="KW-0812">Transmembrane</keyword>
<feature type="signal peptide" evidence="7">
    <location>
        <begin position="1"/>
        <end position="17"/>
    </location>
</feature>
<comment type="caution">
    <text evidence="9">The sequence shown here is derived from an EMBL/GenBank/DDBJ whole genome shotgun (WGS) entry which is preliminary data.</text>
</comment>
<dbReference type="PANTHER" id="PTHR43399">
    <property type="entry name" value="SUBTILISIN-RELATED"/>
    <property type="match status" value="1"/>
</dbReference>
<comment type="similarity">
    <text evidence="1 5">Belongs to the peptidase S8 family.</text>
</comment>
<keyword evidence="6" id="KW-1133">Transmembrane helix</keyword>
<sequence length="989" mass="111792">MLFLIFLFLSLRQVKRSFEKTGLTPLPKKTLLSITQSQWYFIRFSSDKDIKLIKSLLPQVKITSLSFDQNYLTLFLTPKEAQQLNSLDNIHVFYRTPRKSTLRTLPKNETFVIYAHTTFNAPQFSKIISHNGPFYFLRTSQPSKIESDPSVLYIKQIPTMNILNRWTTGFLQSGDEQLITKNGFYTSNRKYNERGLTGSNVIVTLIDTGADMNNCLFRDPSVPAPFNKTDFNHRKVVRYDPFVDASDQYAGHGTHCAGTIAGSTESSPMSLYNGHAPDAKLYVADVGKDEEDNIQIDLANFFDIVDQSKILKSPIISCSWGSNMSVPELTSIFDYMCYDDPSQLYVFAAGNDGLQYSVGSPSNSKNVLTVAASYPPRSFFLGYYPLNLVQLRDNDQVLNVTSHNAFNAMTKYQLNWFNNIEVVKYEGASEHGENDYVDKAVIIPQKSPNYDDIFDLLVKYKAKLAIVYDDVNATHDQLVVLSAKSVDGEFFDHHPIVNLTIDTVRRYNDVTVAPFSSQGPSINGNRKPDVMAPGFYISSAGHHPYPDECDVETSILIMSGTSMATPAVSGSLALVYQYLSESLHRLPQDDTKNITSPLLRAFAIASSGSAADNAQGYGNINLSRILIYPDEDKGRGLRFRSGELSSNEHVAFMVKTNSVGPLSFSLAWIDIPINSESVVPLFAYLDMFVIGPNGDVTDCGEEFSTTKKIVIENAQPGTYEVRIRSNTIREIEENVYYGLVIVGSFDHLNFNENPSELQVRRPSNCASKCHSQCDQSSASCICDKYHTGTFCELSIEKVDENENSVKTIRNRDFWYMHFDLSKYKEKSQKEIERLAVFVEIKVTAAKGEGIIRYFVNSDNLARLSIPRFLIALQDELSSTFQIPLTDFIENGGFYFTAFNDVYSDVTISLKWKVRDTRNLLDQFTHSKWFKIVLIALIVVLSLSIVISIIVLIVWYVKYKKRKRRRHHHEENTNQTEDMKVALVENAQEV</sequence>
<evidence type="ECO:0000256" key="7">
    <source>
        <dbReference type="SAM" id="SignalP"/>
    </source>
</evidence>